<gene>
    <name evidence="1" type="ORF">SM757_23450</name>
</gene>
<proteinExistence type="predicted"/>
<protein>
    <recommendedName>
        <fullName evidence="3">Glycoside hydrolase family 42 N-terminal domain-containing protein</fullName>
    </recommendedName>
</protein>
<name>A0ABU5IKV7_9BURK</name>
<keyword evidence="2" id="KW-1185">Reference proteome</keyword>
<dbReference type="SUPFAM" id="SSF51445">
    <property type="entry name" value="(Trans)glycosidases"/>
    <property type="match status" value="1"/>
</dbReference>
<dbReference type="RefSeq" id="WP_322467250.1">
    <property type="nucleotide sequence ID" value="NZ_JAXOJX010000045.1"/>
</dbReference>
<comment type="caution">
    <text evidence="1">The sequence shown here is derived from an EMBL/GenBank/DDBJ whole genome shotgun (WGS) entry which is preliminary data.</text>
</comment>
<dbReference type="EMBL" id="JAXOJX010000045">
    <property type="protein sequence ID" value="MDZ5459540.1"/>
    <property type="molecule type" value="Genomic_DNA"/>
</dbReference>
<reference evidence="1 2" key="1">
    <citation type="submission" date="2023-11" db="EMBL/GenBank/DDBJ databases">
        <title>Draft genome of Azohydromonas lata strain H1 (DSM1123), a polyhydroxyalkanoate producer.</title>
        <authorList>
            <person name="Traversa D."/>
            <person name="D'Addabbo P."/>
            <person name="Pazzani C."/>
            <person name="Manzari C."/>
            <person name="Chiara M."/>
            <person name="Scrascia M."/>
        </authorList>
    </citation>
    <scope>NUCLEOTIDE SEQUENCE [LARGE SCALE GENOMIC DNA]</scope>
    <source>
        <strain evidence="1 2">H1</strain>
    </source>
</reference>
<dbReference type="Proteomes" id="UP001293718">
    <property type="component" value="Unassembled WGS sequence"/>
</dbReference>
<dbReference type="InterPro" id="IPR017853">
    <property type="entry name" value="GH"/>
</dbReference>
<dbReference type="Gene3D" id="3.20.20.80">
    <property type="entry name" value="Glycosidases"/>
    <property type="match status" value="1"/>
</dbReference>
<evidence type="ECO:0008006" key="3">
    <source>
        <dbReference type="Google" id="ProtNLM"/>
    </source>
</evidence>
<sequence>MLVLRLFAALRNLLRFLLPNVPQTALPTLLLPLLLAGCGGGTEVGSVDRLEFPATLEPHVQAEAGMGTVKWNPGHYMAFAADVEDSDVHAGLDEIQDLPFVKGMVLRVFWRQLEPQKDVYDFSRIDRYMALAAAHNKRFGLLLTTKNFIAGKAAPDYLKAPWFDGGVFEVAKFKGTVGDNITLWDSNTYYRLARLVKALAARYDANPWFEVLIINETAFGRPVIPVTDVQKASFYDNLIRVDAIARQAFSHTVVIQYVNFPPPYTRQVVANLLDKGVGIGGPDVFLNDADHERLVYPPIVQASGKVPVGMQVESDCYYARSLGGPWDPPPARELYDFAHNRLHSNYVFWHRVLETAYRPWEKVLAMFRSPEFPATGAGGLETACPTIYARCMAQ</sequence>
<organism evidence="1 2">
    <name type="scientific">Azohydromonas lata</name>
    <dbReference type="NCBI Taxonomy" id="45677"/>
    <lineage>
        <taxon>Bacteria</taxon>
        <taxon>Pseudomonadati</taxon>
        <taxon>Pseudomonadota</taxon>
        <taxon>Betaproteobacteria</taxon>
        <taxon>Burkholderiales</taxon>
        <taxon>Sphaerotilaceae</taxon>
        <taxon>Azohydromonas</taxon>
    </lineage>
</organism>
<evidence type="ECO:0000313" key="1">
    <source>
        <dbReference type="EMBL" id="MDZ5459540.1"/>
    </source>
</evidence>
<accession>A0ABU5IKV7</accession>
<evidence type="ECO:0000313" key="2">
    <source>
        <dbReference type="Proteomes" id="UP001293718"/>
    </source>
</evidence>